<dbReference type="Proteomes" id="UP000076405">
    <property type="component" value="Chromosome"/>
</dbReference>
<evidence type="ECO:0000313" key="5">
    <source>
        <dbReference type="Proteomes" id="UP000076405"/>
    </source>
</evidence>
<dbReference type="SUPFAM" id="SSF55729">
    <property type="entry name" value="Acyl-CoA N-acyltransferases (Nat)"/>
    <property type="match status" value="1"/>
</dbReference>
<name>A0A0R2HKX3_9LACO</name>
<evidence type="ECO:0000259" key="1">
    <source>
        <dbReference type="PROSITE" id="PS51186"/>
    </source>
</evidence>
<dbReference type="InterPro" id="IPR000182">
    <property type="entry name" value="GNAT_dom"/>
</dbReference>
<dbReference type="PROSITE" id="PS51186">
    <property type="entry name" value="GNAT"/>
    <property type="match status" value="1"/>
</dbReference>
<reference evidence="4 5" key="1">
    <citation type="journal article" date="2016" name="PLoS ONE">
        <title>The Identification of Novel Diagnostic Marker Genes for the Detection of Beer Spoiling Pediococcus damnosus Strains Using the BlAst Diagnostic Gene findEr.</title>
        <authorList>
            <person name="Behr J."/>
            <person name="Geissler A.J."/>
            <person name="Schmid J."/>
            <person name="Zehe A."/>
            <person name="Vogel R.F."/>
        </authorList>
    </citation>
    <scope>NUCLEOTIDE SEQUENCE [LARGE SCALE GENOMIC DNA]</scope>
    <source>
        <strain evidence="2 5">TMW 2.1533</strain>
        <strain evidence="3 4">TMW 2.1535</strain>
    </source>
</reference>
<feature type="domain" description="N-acetyltransferase" evidence="1">
    <location>
        <begin position="11"/>
        <end position="173"/>
    </location>
</feature>
<dbReference type="EMBL" id="CP012275">
    <property type="protein sequence ID" value="AMV63111.1"/>
    <property type="molecule type" value="Genomic_DNA"/>
</dbReference>
<protein>
    <submittedName>
        <fullName evidence="2">Ribosomal-protein-L7p-serine acetyltransferase</fullName>
    </submittedName>
</protein>
<dbReference type="EMBL" id="CP012288">
    <property type="protein sequence ID" value="AMV66997.1"/>
    <property type="molecule type" value="Genomic_DNA"/>
</dbReference>
<dbReference type="InterPro" id="IPR016181">
    <property type="entry name" value="Acyl_CoA_acyltransferase"/>
</dbReference>
<dbReference type="RefSeq" id="WP_046872320.1">
    <property type="nucleotide sequence ID" value="NZ_BAAAXI010000186.1"/>
</dbReference>
<dbReference type="InterPro" id="IPR051908">
    <property type="entry name" value="Ribosomal_N-acetyltransferase"/>
</dbReference>
<dbReference type="PANTHER" id="PTHR43441">
    <property type="entry name" value="RIBOSOMAL-PROTEIN-SERINE ACETYLTRANSFERASE"/>
    <property type="match status" value="1"/>
</dbReference>
<proteinExistence type="predicted"/>
<evidence type="ECO:0000313" key="4">
    <source>
        <dbReference type="Proteomes" id="UP000076244"/>
    </source>
</evidence>
<dbReference type="Gene3D" id="3.40.630.30">
    <property type="match status" value="1"/>
</dbReference>
<organism evidence="2 5">
    <name type="scientific">Pediococcus damnosus</name>
    <dbReference type="NCBI Taxonomy" id="51663"/>
    <lineage>
        <taxon>Bacteria</taxon>
        <taxon>Bacillati</taxon>
        <taxon>Bacillota</taxon>
        <taxon>Bacilli</taxon>
        <taxon>Lactobacillales</taxon>
        <taxon>Lactobacillaceae</taxon>
        <taxon>Pediococcus</taxon>
    </lineage>
</organism>
<dbReference type="KEGG" id="pdm:ADU72_1064"/>
<dbReference type="GO" id="GO:0005737">
    <property type="term" value="C:cytoplasm"/>
    <property type="evidence" value="ECO:0007669"/>
    <property type="project" value="TreeGrafter"/>
</dbReference>
<dbReference type="AlphaFoldDB" id="A0A0R2HKX3"/>
<dbReference type="Proteomes" id="UP000076244">
    <property type="component" value="Chromosome"/>
</dbReference>
<evidence type="ECO:0000313" key="3">
    <source>
        <dbReference type="EMBL" id="AMV66997.1"/>
    </source>
</evidence>
<dbReference type="GO" id="GO:1990189">
    <property type="term" value="F:protein N-terminal-serine acetyltransferase activity"/>
    <property type="evidence" value="ECO:0007669"/>
    <property type="project" value="TreeGrafter"/>
</dbReference>
<accession>A0A0R2HKX3</accession>
<dbReference type="Pfam" id="PF13302">
    <property type="entry name" value="Acetyltransf_3"/>
    <property type="match status" value="1"/>
</dbReference>
<gene>
    <name evidence="2" type="ORF">ADU70_1631</name>
    <name evidence="3" type="ORF">ADU72_1064</name>
</gene>
<dbReference type="GO" id="GO:0008999">
    <property type="term" value="F:protein-N-terminal-alanine acetyltransferase activity"/>
    <property type="evidence" value="ECO:0007669"/>
    <property type="project" value="TreeGrafter"/>
</dbReference>
<keyword evidence="4" id="KW-1185">Reference proteome</keyword>
<dbReference type="GeneID" id="57276437"/>
<dbReference type="OrthoDB" id="9784707at2"/>
<evidence type="ECO:0000313" key="2">
    <source>
        <dbReference type="EMBL" id="AMV63111.1"/>
    </source>
</evidence>
<dbReference type="PANTHER" id="PTHR43441:SF11">
    <property type="entry name" value="RIBOSOMAL-PROTEIN-SERINE ACETYLTRANSFERASE"/>
    <property type="match status" value="1"/>
</dbReference>
<sequence length="183" mass="21054">MFAYTINKDLKLVLPNPERDAKQLFELVDNSRKSMQVWLPWVANLKTVDDEIKFLKHVNVNFGTGESLNVAIYQKQQPVGMISFNHIKRNNMSTDIGYWLAESARGQGIMHQAVLAMVKIGFEDYGLNRLEIEAAVGNHESNHVAQKAGFKLEGTLREDILLLDGRYHDHNLYSLLRKEWQDK</sequence>